<proteinExistence type="predicted"/>
<dbReference type="NCBIfam" id="NF033573">
    <property type="entry name" value="transpos_IS200"/>
    <property type="match status" value="1"/>
</dbReference>
<dbReference type="PANTHER" id="PTHR33360:SF2">
    <property type="entry name" value="TRANSPOSASE FOR INSERTION SEQUENCE ELEMENT IS200"/>
    <property type="match status" value="1"/>
</dbReference>
<dbReference type="Proteomes" id="UP000035037">
    <property type="component" value="Unassembled WGS sequence"/>
</dbReference>
<evidence type="ECO:0000313" key="3">
    <source>
        <dbReference type="Proteomes" id="UP000035037"/>
    </source>
</evidence>
<dbReference type="GO" id="GO:0006313">
    <property type="term" value="P:DNA transposition"/>
    <property type="evidence" value="ECO:0007669"/>
    <property type="project" value="InterPro"/>
</dbReference>
<sequence>MCESVLRKGRHSVSRLVVHLVFATRYRKRILESNHLARMHSVCIRVAEKSGFQLLEFNAEPDHAHLLIEHLPATPVSQLVSQIKGVTSRVLRKEFGFQGEHLWSPSYFASSAGGASIESLREYIRSWDNPD</sequence>
<gene>
    <name evidence="2" type="ORF">TQ37_04850</name>
</gene>
<dbReference type="SMART" id="SM01321">
    <property type="entry name" value="Y1_Tnp"/>
    <property type="match status" value="1"/>
</dbReference>
<dbReference type="GO" id="GO:0004803">
    <property type="term" value="F:transposase activity"/>
    <property type="evidence" value="ECO:0007669"/>
    <property type="project" value="InterPro"/>
</dbReference>
<dbReference type="Gene3D" id="3.30.70.1290">
    <property type="entry name" value="Transposase IS200-like"/>
    <property type="match status" value="1"/>
</dbReference>
<feature type="domain" description="Transposase IS200-like" evidence="1">
    <location>
        <begin position="13"/>
        <end position="127"/>
    </location>
</feature>
<protein>
    <recommendedName>
        <fullName evidence="1">Transposase IS200-like domain-containing protein</fullName>
    </recommendedName>
</protein>
<dbReference type="SUPFAM" id="SSF143422">
    <property type="entry name" value="Transposase IS200-like"/>
    <property type="match status" value="1"/>
</dbReference>
<organism evidence="2 3">
    <name type="scientific">Candidatus Synechococcus spongiarum 15L</name>
    <dbReference type="NCBI Taxonomy" id="1608419"/>
    <lineage>
        <taxon>Bacteria</taxon>
        <taxon>Bacillati</taxon>
        <taxon>Cyanobacteriota</taxon>
        <taxon>Cyanophyceae</taxon>
        <taxon>Synechococcales</taxon>
        <taxon>Synechococcaceae</taxon>
        <taxon>Synechococcus</taxon>
    </lineage>
</organism>
<dbReference type="Pfam" id="PF01797">
    <property type="entry name" value="Y1_Tnp"/>
    <property type="match status" value="1"/>
</dbReference>
<dbReference type="InterPro" id="IPR002686">
    <property type="entry name" value="Transposase_17"/>
</dbReference>
<reference evidence="2 3" key="2">
    <citation type="submission" date="2015-05" db="EMBL/GenBank/DDBJ databases">
        <title>Lifestyle Evolution in Cyanobacterial Symbionts of Sponges.</title>
        <authorList>
            <person name="Burgsdorf I."/>
            <person name="Slaby B.M."/>
            <person name="Handley K.M."/>
            <person name="Haber M."/>
            <person name="Blom J."/>
            <person name="Marshall C.W."/>
            <person name="Gilbert J.A."/>
            <person name="Hentschel U."/>
            <person name="Steindler L."/>
        </authorList>
    </citation>
    <scope>NUCLEOTIDE SEQUENCE [LARGE SCALE GENOMIC DNA]</scope>
    <source>
        <strain evidence="2">15L</strain>
    </source>
</reference>
<reference evidence="2 3" key="1">
    <citation type="submission" date="2015-02" db="EMBL/GenBank/DDBJ databases">
        <authorList>
            <person name="Slaby B."/>
            <person name="Hentschel U."/>
        </authorList>
    </citation>
    <scope>NUCLEOTIDE SEQUENCE [LARGE SCALE GENOMIC DNA]</scope>
    <source>
        <strain evidence="2">15L</strain>
    </source>
</reference>
<dbReference type="EMBL" id="JYFQ01000095">
    <property type="protein sequence ID" value="KKZ13024.1"/>
    <property type="molecule type" value="Genomic_DNA"/>
</dbReference>
<evidence type="ECO:0000313" key="2">
    <source>
        <dbReference type="EMBL" id="KKZ13024.1"/>
    </source>
</evidence>
<accession>A0A0G8AWE0</accession>
<dbReference type="InterPro" id="IPR036515">
    <property type="entry name" value="Transposase_17_sf"/>
</dbReference>
<dbReference type="GO" id="GO:0003677">
    <property type="term" value="F:DNA binding"/>
    <property type="evidence" value="ECO:0007669"/>
    <property type="project" value="InterPro"/>
</dbReference>
<comment type="caution">
    <text evidence="2">The sequence shown here is derived from an EMBL/GenBank/DDBJ whole genome shotgun (WGS) entry which is preliminary data.</text>
</comment>
<dbReference type="PATRIC" id="fig|1608419.3.peg.2531"/>
<evidence type="ECO:0000259" key="1">
    <source>
        <dbReference type="SMART" id="SM01321"/>
    </source>
</evidence>
<dbReference type="PANTHER" id="PTHR33360">
    <property type="entry name" value="TRANSPOSASE FOR INSERTION SEQUENCE ELEMENT IS200"/>
    <property type="match status" value="1"/>
</dbReference>
<dbReference type="AlphaFoldDB" id="A0A0G8AWE0"/>
<name>A0A0G8AWE0_9SYNE</name>